<protein>
    <submittedName>
        <fullName evidence="2">Uncharacterized protein</fullName>
    </submittedName>
</protein>
<proteinExistence type="predicted"/>
<dbReference type="EMBL" id="MN739014">
    <property type="protein sequence ID" value="QHT35177.1"/>
    <property type="molecule type" value="Genomic_DNA"/>
</dbReference>
<reference evidence="2" key="1">
    <citation type="journal article" date="2020" name="Nature">
        <title>Giant virus diversity and host interactions through global metagenomics.</title>
        <authorList>
            <person name="Schulz F."/>
            <person name="Roux S."/>
            <person name="Paez-Espino D."/>
            <person name="Jungbluth S."/>
            <person name="Walsh D.A."/>
            <person name="Denef V.J."/>
            <person name="McMahon K.D."/>
            <person name="Konstantinidis K.T."/>
            <person name="Eloe-Fadrosh E.A."/>
            <person name="Kyrpides N.C."/>
            <person name="Woyke T."/>
        </authorList>
    </citation>
    <scope>NUCLEOTIDE SEQUENCE</scope>
    <source>
        <strain evidence="2">GVMAG-M-3300009180-1</strain>
    </source>
</reference>
<evidence type="ECO:0000256" key="1">
    <source>
        <dbReference type="SAM" id="MobiDB-lite"/>
    </source>
</evidence>
<dbReference type="AlphaFoldDB" id="A0A6C0F113"/>
<sequence length="70" mass="7055">MSRAVSASTKVPASERPETRPAAEPLSPNIPVWAKPPAAVATSGAPGVSKRPVALMKAPVPETESGAPKA</sequence>
<evidence type="ECO:0000313" key="2">
    <source>
        <dbReference type="EMBL" id="QHT35177.1"/>
    </source>
</evidence>
<feature type="region of interest" description="Disordered" evidence="1">
    <location>
        <begin position="1"/>
        <end position="48"/>
    </location>
</feature>
<name>A0A6C0F113_9ZZZZ</name>
<accession>A0A6C0F113</accession>
<organism evidence="2">
    <name type="scientific">viral metagenome</name>
    <dbReference type="NCBI Taxonomy" id="1070528"/>
    <lineage>
        <taxon>unclassified sequences</taxon>
        <taxon>metagenomes</taxon>
        <taxon>organismal metagenomes</taxon>
    </lineage>
</organism>
<feature type="compositionally biased region" description="Polar residues" evidence="1">
    <location>
        <begin position="1"/>
        <end position="11"/>
    </location>
</feature>